<evidence type="ECO:0000259" key="16">
    <source>
        <dbReference type="PROSITE" id="PS50806"/>
    </source>
</evidence>
<keyword evidence="11" id="KW-0539">Nucleus</keyword>
<evidence type="ECO:0000256" key="5">
    <source>
        <dbReference type="ARBA" id="ARBA00022737"/>
    </source>
</evidence>
<evidence type="ECO:0000256" key="3">
    <source>
        <dbReference type="ARBA" id="ARBA00006991"/>
    </source>
</evidence>
<dbReference type="SMART" id="SM00355">
    <property type="entry name" value="ZnF_C2H2"/>
    <property type="match status" value="6"/>
</dbReference>
<keyword evidence="8" id="KW-0805">Transcription regulation</keyword>
<evidence type="ECO:0000313" key="17">
    <source>
        <dbReference type="Proteomes" id="UP000189705"/>
    </source>
</evidence>
<dbReference type="FunFam" id="3.30.160.60:FF:000028">
    <property type="entry name" value="zinc finger protein 90 homolog"/>
    <property type="match status" value="1"/>
</dbReference>
<accession>A0A3Q0FVR4</accession>
<dbReference type="GO" id="GO:0000981">
    <property type="term" value="F:DNA-binding transcription factor activity, RNA polymerase II-specific"/>
    <property type="evidence" value="ECO:0007669"/>
    <property type="project" value="TreeGrafter"/>
</dbReference>
<dbReference type="Pfam" id="PF00096">
    <property type="entry name" value="zf-C2H2"/>
    <property type="match status" value="5"/>
</dbReference>
<feature type="domain" description="C2H2-type" evidence="14">
    <location>
        <begin position="396"/>
        <end position="423"/>
    </location>
</feature>
<dbReference type="AlphaFoldDB" id="A0A3Q0FVR4"/>
<feature type="domain" description="C2H2-type" evidence="14">
    <location>
        <begin position="536"/>
        <end position="562"/>
    </location>
</feature>
<evidence type="ECO:0000256" key="11">
    <source>
        <dbReference type="ARBA" id="ARBA00023242"/>
    </source>
</evidence>
<evidence type="ECO:0000256" key="9">
    <source>
        <dbReference type="ARBA" id="ARBA00023125"/>
    </source>
</evidence>
<dbReference type="FunFam" id="3.30.160.60:FF:002291">
    <property type="entry name" value="Zinc finger protein 648"/>
    <property type="match status" value="1"/>
</dbReference>
<dbReference type="Gene3D" id="3.30.160.60">
    <property type="entry name" value="Classic Zinc Finger"/>
    <property type="match status" value="6"/>
</dbReference>
<organism evidence="17 18">
    <name type="scientific">Alligator sinensis</name>
    <name type="common">Chinese alligator</name>
    <dbReference type="NCBI Taxonomy" id="38654"/>
    <lineage>
        <taxon>Eukaryota</taxon>
        <taxon>Metazoa</taxon>
        <taxon>Chordata</taxon>
        <taxon>Craniata</taxon>
        <taxon>Vertebrata</taxon>
        <taxon>Euteleostomi</taxon>
        <taxon>Archelosauria</taxon>
        <taxon>Archosauria</taxon>
        <taxon>Crocodylia</taxon>
        <taxon>Alligatoridae</taxon>
        <taxon>Alligatorinae</taxon>
        <taxon>Alligator</taxon>
    </lineage>
</organism>
<feature type="region of interest" description="Disordered" evidence="13">
    <location>
        <begin position="324"/>
        <end position="353"/>
    </location>
</feature>
<feature type="compositionally biased region" description="Polar residues" evidence="13">
    <location>
        <begin position="572"/>
        <end position="595"/>
    </location>
</feature>
<protein>
    <submittedName>
        <fullName evidence="18">Zinc finger protein 3-like isoform X1</fullName>
    </submittedName>
</protein>
<keyword evidence="7" id="KW-0862">Zinc</keyword>
<feature type="domain" description="C2H2-type" evidence="14">
    <location>
        <begin position="424"/>
        <end position="451"/>
    </location>
</feature>
<keyword evidence="4" id="KW-0479">Metal-binding</keyword>
<evidence type="ECO:0000259" key="15">
    <source>
        <dbReference type="PROSITE" id="PS50805"/>
    </source>
</evidence>
<feature type="region of interest" description="Disordered" evidence="13">
    <location>
        <begin position="271"/>
        <end position="294"/>
    </location>
</feature>
<dbReference type="SMART" id="SM00349">
    <property type="entry name" value="KRAB"/>
    <property type="match status" value="1"/>
</dbReference>
<dbReference type="InParanoid" id="A0A3Q0FVR4"/>
<evidence type="ECO:0000256" key="4">
    <source>
        <dbReference type="ARBA" id="ARBA00022723"/>
    </source>
</evidence>
<dbReference type="FunFam" id="3.30.160.60:FF:000024">
    <property type="entry name" value="zinc finger protein 140 isoform X1"/>
    <property type="match status" value="1"/>
</dbReference>
<dbReference type="PROSITE" id="PS00028">
    <property type="entry name" value="ZINC_FINGER_C2H2_1"/>
    <property type="match status" value="5"/>
</dbReference>
<dbReference type="Gene3D" id="6.10.140.140">
    <property type="match status" value="1"/>
</dbReference>
<name>A0A3Q0FVR4_ALLSI</name>
<evidence type="ECO:0000256" key="6">
    <source>
        <dbReference type="ARBA" id="ARBA00022771"/>
    </source>
</evidence>
<dbReference type="Proteomes" id="UP000189705">
    <property type="component" value="Unplaced"/>
</dbReference>
<dbReference type="GO" id="GO:0005634">
    <property type="term" value="C:nucleus"/>
    <property type="evidence" value="ECO:0007669"/>
    <property type="project" value="UniProtKB-SubCell"/>
</dbReference>
<dbReference type="PANTHER" id="PTHR24381">
    <property type="entry name" value="ZINC FINGER PROTEIN"/>
    <property type="match status" value="1"/>
</dbReference>
<dbReference type="InterPro" id="IPR001909">
    <property type="entry name" value="KRAB"/>
</dbReference>
<feature type="region of interest" description="Disordered" evidence="13">
    <location>
        <begin position="641"/>
        <end position="689"/>
    </location>
</feature>
<feature type="domain" description="C2H2-type" evidence="14">
    <location>
        <begin position="480"/>
        <end position="507"/>
    </location>
</feature>
<evidence type="ECO:0000313" key="18">
    <source>
        <dbReference type="RefSeq" id="XP_025051439.1"/>
    </source>
</evidence>
<dbReference type="GeneID" id="102369799"/>
<feature type="domain" description="C2H2-type" evidence="14">
    <location>
        <begin position="508"/>
        <end position="535"/>
    </location>
</feature>
<feature type="region of interest" description="Disordered" evidence="13">
    <location>
        <begin position="572"/>
        <end position="617"/>
    </location>
</feature>
<evidence type="ECO:0000256" key="13">
    <source>
        <dbReference type="SAM" id="MobiDB-lite"/>
    </source>
</evidence>
<feature type="region of interest" description="Disordered" evidence="13">
    <location>
        <begin position="64"/>
        <end position="184"/>
    </location>
</feature>
<dbReference type="InterPro" id="IPR003655">
    <property type="entry name" value="aKRAB"/>
</dbReference>
<dbReference type="PROSITE" id="PS50806">
    <property type="entry name" value="KRAB_RELATED"/>
    <property type="match status" value="1"/>
</dbReference>
<keyword evidence="10" id="KW-0804">Transcription</keyword>
<dbReference type="InterPro" id="IPR036236">
    <property type="entry name" value="Znf_C2H2_sf"/>
</dbReference>
<comment type="similarity">
    <text evidence="3">Belongs to the krueppel C2H2-type zinc-finger protein family.</text>
</comment>
<evidence type="ECO:0000256" key="2">
    <source>
        <dbReference type="ARBA" id="ARBA00004123"/>
    </source>
</evidence>
<keyword evidence="9" id="KW-0238">DNA-binding</keyword>
<gene>
    <name evidence="18" type="primary">LOC102369799</name>
</gene>
<dbReference type="GO" id="GO:0000977">
    <property type="term" value="F:RNA polymerase II transcription regulatory region sequence-specific DNA binding"/>
    <property type="evidence" value="ECO:0007669"/>
    <property type="project" value="TreeGrafter"/>
</dbReference>
<evidence type="ECO:0000256" key="10">
    <source>
        <dbReference type="ARBA" id="ARBA00023163"/>
    </source>
</evidence>
<feature type="compositionally biased region" description="Low complexity" evidence="13">
    <location>
        <begin position="656"/>
        <end position="669"/>
    </location>
</feature>
<dbReference type="CDD" id="cd07765">
    <property type="entry name" value="KRAB_A-box"/>
    <property type="match status" value="1"/>
</dbReference>
<feature type="domain" description="KRAB-related" evidence="16">
    <location>
        <begin position="187"/>
        <end position="251"/>
    </location>
</feature>
<dbReference type="FunFam" id="3.30.160.60:FF:000052">
    <property type="entry name" value="zinc finger protein 546 isoform X1"/>
    <property type="match status" value="1"/>
</dbReference>
<dbReference type="PROSITE" id="PS50157">
    <property type="entry name" value="ZINC_FINGER_C2H2_2"/>
    <property type="match status" value="6"/>
</dbReference>
<dbReference type="InterPro" id="IPR036051">
    <property type="entry name" value="KRAB_dom_sf"/>
</dbReference>
<evidence type="ECO:0000256" key="12">
    <source>
        <dbReference type="PROSITE-ProRule" id="PRU00042"/>
    </source>
</evidence>
<feature type="domain" description="C2H2-type" evidence="14">
    <location>
        <begin position="452"/>
        <end position="479"/>
    </location>
</feature>
<dbReference type="InterPro" id="IPR013087">
    <property type="entry name" value="Znf_C2H2_type"/>
</dbReference>
<dbReference type="RefSeq" id="XP_025051439.1">
    <property type="nucleotide sequence ID" value="XM_025195654.1"/>
</dbReference>
<feature type="domain" description="KRAB" evidence="15">
    <location>
        <begin position="190"/>
        <end position="261"/>
    </location>
</feature>
<evidence type="ECO:0000256" key="8">
    <source>
        <dbReference type="ARBA" id="ARBA00023015"/>
    </source>
</evidence>
<comment type="function">
    <text evidence="1">May be involved in transcriptional regulation.</text>
</comment>
<comment type="subcellular location">
    <subcellularLocation>
        <location evidence="2">Nucleus</location>
    </subcellularLocation>
</comment>
<dbReference type="FunFam" id="3.30.160.60:FF:002343">
    <property type="entry name" value="Zinc finger protein 33A"/>
    <property type="match status" value="1"/>
</dbReference>
<dbReference type="GO" id="GO:0008270">
    <property type="term" value="F:zinc ion binding"/>
    <property type="evidence" value="ECO:0007669"/>
    <property type="project" value="UniProtKB-KW"/>
</dbReference>
<evidence type="ECO:0000259" key="14">
    <source>
        <dbReference type="PROSITE" id="PS50157"/>
    </source>
</evidence>
<evidence type="ECO:0000256" key="1">
    <source>
        <dbReference type="ARBA" id="ARBA00003767"/>
    </source>
</evidence>
<reference evidence="18" key="1">
    <citation type="submission" date="2025-08" db="UniProtKB">
        <authorList>
            <consortium name="RefSeq"/>
        </authorList>
    </citation>
    <scope>IDENTIFICATION</scope>
</reference>
<dbReference type="KEGG" id="asn:102369799"/>
<evidence type="ECO:0000256" key="7">
    <source>
        <dbReference type="ARBA" id="ARBA00022833"/>
    </source>
</evidence>
<dbReference type="Pfam" id="PF01352">
    <property type="entry name" value="KRAB"/>
    <property type="match status" value="1"/>
</dbReference>
<dbReference type="SUPFAM" id="SSF109640">
    <property type="entry name" value="KRAB domain (Kruppel-associated box)"/>
    <property type="match status" value="1"/>
</dbReference>
<keyword evidence="5" id="KW-0677">Repeat</keyword>
<feature type="compositionally biased region" description="Low complexity" evidence="13">
    <location>
        <begin position="599"/>
        <end position="613"/>
    </location>
</feature>
<dbReference type="PROSITE" id="PS50805">
    <property type="entry name" value="KRAB"/>
    <property type="match status" value="1"/>
</dbReference>
<dbReference type="PANTHER" id="PTHR24381:SF436">
    <property type="entry name" value="ZINC FINGER PROTEIN 768"/>
    <property type="match status" value="1"/>
</dbReference>
<keyword evidence="17" id="KW-1185">Reference proteome</keyword>
<keyword evidence="6 12" id="KW-0863">Zinc-finger</keyword>
<dbReference type="SUPFAM" id="SSF57667">
    <property type="entry name" value="beta-beta-alpha zinc fingers"/>
    <property type="match status" value="3"/>
</dbReference>
<sequence>MRGFSSGGQRLRNSMRTSFTQIIHAVAPHLCVPEGCFPSPSPSPSSPVTHAFCPQVTVSVKVEEGTSDRMQPTRALLQPGDSWPEQLWAQPPDVSLKKVAQRDSLGPWDQPPHGLTKDSTPNPESDERPGTGALGRAHQQPPEEGPANLELPRTSPGRLGERGTLRPEQGQLQKGQGRLARQGESMELREAFEDVAVYFTREEWELLEDAQKGLYRDQMLTNCRALVSLGYRGPMPDLILCMQRGQEELWVSDEKDHGDISRLEDLSPGGAWLLSRPEEHSPKAGPANLEPAQTSLGSLGEMESLTSVEEQWLKSQGWPQKHMENKAGKQAPSLLGCESGEGSEARGSPRHREEFVELKSHEGKLYQRDTLHLNQASKEGLGGKWELPAEPKGRSHPCPECQKSFSCPSLLALHRRSHNGEKPHLCTKCGKDFSCLSTLDQHWCLHTGEKAYLCPECGKSFTRSYSLAQHQRIHTGEKPYQCHGCGKSFTRSYQLTIHQRIHTGAKPHQCSVCGKSFIHSSSLTKHHRIHTGEKLHQCSECGKSFTHSSLAQHQRIHTGNKPHEVCEYVSASATPPTWPDTSISTQERSQVSSLSMGRASPSAPTWPSTSASTQGRSPISALCIGRALLTSSAWRITSISTQEQSHKNAASVGRVSSSPSTLPSTSASTQGRSHIIVLYGGRDSKSLPS</sequence>
<proteinExistence type="inferred from homology"/>